<dbReference type="RefSeq" id="WP_184099194.1">
    <property type="nucleotide sequence ID" value="NZ_JACIJH010000009.1"/>
</dbReference>
<comment type="caution">
    <text evidence="3">The sequence shown here is derived from an EMBL/GenBank/DDBJ whole genome shotgun (WGS) entry which is preliminary data.</text>
</comment>
<dbReference type="InterPro" id="IPR023393">
    <property type="entry name" value="START-like_dom_sf"/>
</dbReference>
<protein>
    <submittedName>
        <fullName evidence="3">Uncharacterized protein YndB with AHSA1/START domain</fullName>
    </submittedName>
</protein>
<evidence type="ECO:0000256" key="1">
    <source>
        <dbReference type="ARBA" id="ARBA00006817"/>
    </source>
</evidence>
<dbReference type="Proteomes" id="UP000537161">
    <property type="component" value="Unassembled WGS sequence"/>
</dbReference>
<dbReference type="InterPro" id="IPR013538">
    <property type="entry name" value="ASHA1/2-like_C"/>
</dbReference>
<dbReference type="Gene3D" id="3.30.530.20">
    <property type="match status" value="1"/>
</dbReference>
<dbReference type="AlphaFoldDB" id="A0A7W9B6X0"/>
<sequence length="154" mass="16997">MNLAATHTTSRTILATPRAIFRTLLDPETIPSWRPPRGMAGRIEQFDPRPGGAYRMIFQYPHDDAARDKCASGAVIIDGQFIEILPDERLVEVVRFDTDDCRFQGAITVTTMLEPVKDGTKVTLSAQDVPPGLGEADHRAGMDAMLKNLANFVE</sequence>
<accession>A0A7W9B6X0</accession>
<dbReference type="SUPFAM" id="SSF55961">
    <property type="entry name" value="Bet v1-like"/>
    <property type="match status" value="1"/>
</dbReference>
<name>A0A7W9B6X0_9SPHN</name>
<evidence type="ECO:0000313" key="4">
    <source>
        <dbReference type="Proteomes" id="UP000537161"/>
    </source>
</evidence>
<feature type="domain" description="Activator of Hsp90 ATPase homologue 1/2-like C-terminal" evidence="2">
    <location>
        <begin position="15"/>
        <end position="154"/>
    </location>
</feature>
<reference evidence="3 4" key="1">
    <citation type="submission" date="2020-08" db="EMBL/GenBank/DDBJ databases">
        <title>Genomic Encyclopedia of Type Strains, Phase IV (KMG-IV): sequencing the most valuable type-strain genomes for metagenomic binning, comparative biology and taxonomic classification.</title>
        <authorList>
            <person name="Goeker M."/>
        </authorList>
    </citation>
    <scope>NUCLEOTIDE SEQUENCE [LARGE SCALE GENOMIC DNA]</scope>
    <source>
        <strain evidence="3 4">DSM 27163</strain>
    </source>
</reference>
<keyword evidence="4" id="KW-1185">Reference proteome</keyword>
<organism evidence="3 4">
    <name type="scientific">Sphingopyxis panaciterrulae</name>
    <dbReference type="NCBI Taxonomy" id="462372"/>
    <lineage>
        <taxon>Bacteria</taxon>
        <taxon>Pseudomonadati</taxon>
        <taxon>Pseudomonadota</taxon>
        <taxon>Alphaproteobacteria</taxon>
        <taxon>Sphingomonadales</taxon>
        <taxon>Sphingomonadaceae</taxon>
        <taxon>Sphingopyxis</taxon>
    </lineage>
</organism>
<gene>
    <name evidence="3" type="ORF">FHR21_002756</name>
</gene>
<comment type="similarity">
    <text evidence="1">Belongs to the AHA1 family.</text>
</comment>
<dbReference type="EMBL" id="JACIJH010000009">
    <property type="protein sequence ID" value="MBB5707390.1"/>
    <property type="molecule type" value="Genomic_DNA"/>
</dbReference>
<evidence type="ECO:0000259" key="2">
    <source>
        <dbReference type="Pfam" id="PF08327"/>
    </source>
</evidence>
<dbReference type="Pfam" id="PF08327">
    <property type="entry name" value="AHSA1"/>
    <property type="match status" value="1"/>
</dbReference>
<proteinExistence type="inferred from homology"/>
<evidence type="ECO:0000313" key="3">
    <source>
        <dbReference type="EMBL" id="MBB5707390.1"/>
    </source>
</evidence>